<evidence type="ECO:0000259" key="6">
    <source>
        <dbReference type="Pfam" id="PF00496"/>
    </source>
</evidence>
<dbReference type="PROSITE" id="PS01040">
    <property type="entry name" value="SBP_BACTERIAL_5"/>
    <property type="match status" value="1"/>
</dbReference>
<comment type="subcellular location">
    <subcellularLocation>
        <location evidence="1">Periplasm</location>
    </subcellularLocation>
</comment>
<dbReference type="Proteomes" id="UP000027746">
    <property type="component" value="Unassembled WGS sequence"/>
</dbReference>
<dbReference type="InterPro" id="IPR039424">
    <property type="entry name" value="SBP_5"/>
</dbReference>
<dbReference type="RefSeq" id="WP_037925271.1">
    <property type="nucleotide sequence ID" value="NZ_CP054599.1"/>
</dbReference>
<dbReference type="Gene3D" id="3.10.105.10">
    <property type="entry name" value="Dipeptide-binding Protein, Domain 3"/>
    <property type="match status" value="1"/>
</dbReference>
<dbReference type="GO" id="GO:0015833">
    <property type="term" value="P:peptide transport"/>
    <property type="evidence" value="ECO:0007669"/>
    <property type="project" value="TreeGrafter"/>
</dbReference>
<protein>
    <submittedName>
        <fullName evidence="7">Peptide ABC transporter substrate-binding protein</fullName>
    </submittedName>
</protein>
<dbReference type="GO" id="GO:0030288">
    <property type="term" value="C:outer membrane-bounded periplasmic space"/>
    <property type="evidence" value="ECO:0007669"/>
    <property type="project" value="UniProtKB-ARBA"/>
</dbReference>
<evidence type="ECO:0000313" key="8">
    <source>
        <dbReference type="Proteomes" id="UP000027746"/>
    </source>
</evidence>
<dbReference type="CDD" id="cd08498">
    <property type="entry name" value="PBP2_NikA_DppA_OppA_like_2"/>
    <property type="match status" value="1"/>
</dbReference>
<evidence type="ECO:0000256" key="2">
    <source>
        <dbReference type="ARBA" id="ARBA00005695"/>
    </source>
</evidence>
<dbReference type="SUPFAM" id="SSF53850">
    <property type="entry name" value="Periplasmic binding protein-like II"/>
    <property type="match status" value="1"/>
</dbReference>
<dbReference type="OrthoDB" id="9803988at2"/>
<reference evidence="7 8" key="1">
    <citation type="submission" date="2014-01" db="EMBL/GenBank/DDBJ databases">
        <title>Sulfitobacter sp. H3 (MCCC 1A00686) Genome Sequencing.</title>
        <authorList>
            <person name="Lai Q."/>
            <person name="Hong Z."/>
        </authorList>
    </citation>
    <scope>NUCLEOTIDE SEQUENCE [LARGE SCALE GENOMIC DNA]</scope>
    <source>
        <strain evidence="7 8">H3</strain>
    </source>
</reference>
<dbReference type="Pfam" id="PF00496">
    <property type="entry name" value="SBP_bac_5"/>
    <property type="match status" value="1"/>
</dbReference>
<dbReference type="GO" id="GO:0043190">
    <property type="term" value="C:ATP-binding cassette (ABC) transporter complex"/>
    <property type="evidence" value="ECO:0007669"/>
    <property type="project" value="InterPro"/>
</dbReference>
<evidence type="ECO:0000256" key="5">
    <source>
        <dbReference type="SAM" id="SignalP"/>
    </source>
</evidence>
<accession>A0A073J2G6</accession>
<evidence type="ECO:0000256" key="4">
    <source>
        <dbReference type="ARBA" id="ARBA00022729"/>
    </source>
</evidence>
<feature type="domain" description="Solute-binding protein family 5" evidence="6">
    <location>
        <begin position="67"/>
        <end position="440"/>
    </location>
</feature>
<evidence type="ECO:0000256" key="3">
    <source>
        <dbReference type="ARBA" id="ARBA00022448"/>
    </source>
</evidence>
<comment type="similarity">
    <text evidence="2">Belongs to the bacterial solute-binding protein 5 family.</text>
</comment>
<comment type="caution">
    <text evidence="7">The sequence shown here is derived from an EMBL/GenBank/DDBJ whole genome shotgun (WGS) entry which is preliminary data.</text>
</comment>
<dbReference type="PIRSF" id="PIRSF002741">
    <property type="entry name" value="MppA"/>
    <property type="match status" value="1"/>
</dbReference>
<dbReference type="EMBL" id="JAMD01000004">
    <property type="protein sequence ID" value="KEJ96159.1"/>
    <property type="molecule type" value="Genomic_DNA"/>
</dbReference>
<keyword evidence="8" id="KW-1185">Reference proteome</keyword>
<sequence>MTPRKLLLTATTALSLALGGAAQAETFRLGTNGDLYGLDPHSMTDSFTVSFLNHIYEALVRYDADLKIEPALATSWEQIDETTVRYHLREGVKFHDGQDLTAEDVVASVNRAAHEDSPIRGNIAGLVGAKMVDDMTVDLLLDGPNPLLNNFLTNILIFDAGWLEENNALDPIDAQKGEEGYTTSHANGTGPFRFVSRTPDAQTVLEVNEGWWDTPQHNITRIELNPINSDATRVAAMLSGELDMIVPSPLQDSKRIEATPGMHVLEAPGLRAIMMGFNLGDQLNNASTEGNPLKKVEVRQALVHAISYDLLRDKIMRGKSRNLGTLVAPQVPGFDDANDEIPAYDPELAKQMLADAGYADGFSFNMNCPNDSYVNDAAICQALAAMFARVGVKADLTAETKAIHFEHARANETDMFMLGWATLPMLDGYSVLSAMLHTPGGQMGTWNPGGYSNAEVDRLTEAVAVELDADKRLAMMVEAFAIAKNDVAWLPLHAQPLSWAARDGVSIPQTGDDKARLWLARID</sequence>
<organism evidence="7 8">
    <name type="scientific">Pseudosulfitobacter pseudonitzschiae</name>
    <dbReference type="NCBI Taxonomy" id="1402135"/>
    <lineage>
        <taxon>Bacteria</taxon>
        <taxon>Pseudomonadati</taxon>
        <taxon>Pseudomonadota</taxon>
        <taxon>Alphaproteobacteria</taxon>
        <taxon>Rhodobacterales</taxon>
        <taxon>Roseobacteraceae</taxon>
        <taxon>Pseudosulfitobacter</taxon>
    </lineage>
</organism>
<dbReference type="InterPro" id="IPR000914">
    <property type="entry name" value="SBP_5_dom"/>
</dbReference>
<feature type="signal peptide" evidence="5">
    <location>
        <begin position="1"/>
        <end position="24"/>
    </location>
</feature>
<dbReference type="InterPro" id="IPR030678">
    <property type="entry name" value="Peptide/Ni-bd"/>
</dbReference>
<dbReference type="Gene3D" id="3.90.76.10">
    <property type="entry name" value="Dipeptide-binding Protein, Domain 1"/>
    <property type="match status" value="1"/>
</dbReference>
<dbReference type="AlphaFoldDB" id="A0A073J2G6"/>
<name>A0A073J2G6_9RHOB</name>
<feature type="chain" id="PRO_5001690188" evidence="5">
    <location>
        <begin position="25"/>
        <end position="523"/>
    </location>
</feature>
<gene>
    <name evidence="7" type="ORF">SUH3_18020</name>
</gene>
<dbReference type="InterPro" id="IPR023765">
    <property type="entry name" value="SBP_5_CS"/>
</dbReference>
<dbReference type="Gene3D" id="3.40.190.10">
    <property type="entry name" value="Periplasmic binding protein-like II"/>
    <property type="match status" value="1"/>
</dbReference>
<proteinExistence type="inferred from homology"/>
<keyword evidence="3" id="KW-0813">Transport</keyword>
<dbReference type="GeneID" id="68871022"/>
<evidence type="ECO:0000313" key="7">
    <source>
        <dbReference type="EMBL" id="KEJ96159.1"/>
    </source>
</evidence>
<dbReference type="PANTHER" id="PTHR30290">
    <property type="entry name" value="PERIPLASMIC BINDING COMPONENT OF ABC TRANSPORTER"/>
    <property type="match status" value="1"/>
</dbReference>
<keyword evidence="4 5" id="KW-0732">Signal</keyword>
<dbReference type="PANTHER" id="PTHR30290:SF9">
    <property type="entry name" value="OLIGOPEPTIDE-BINDING PROTEIN APPA"/>
    <property type="match status" value="1"/>
</dbReference>
<evidence type="ECO:0000256" key="1">
    <source>
        <dbReference type="ARBA" id="ARBA00004418"/>
    </source>
</evidence>
<dbReference type="GO" id="GO:1904680">
    <property type="term" value="F:peptide transmembrane transporter activity"/>
    <property type="evidence" value="ECO:0007669"/>
    <property type="project" value="TreeGrafter"/>
</dbReference>